<dbReference type="InterPro" id="IPR027417">
    <property type="entry name" value="P-loop_NTPase"/>
</dbReference>
<name>A0A9W9X6J1_9EURO</name>
<accession>A0A9W9X6J1</accession>
<dbReference type="EMBL" id="JAPWDQ010000005">
    <property type="protein sequence ID" value="KAJ5485274.1"/>
    <property type="molecule type" value="Genomic_DNA"/>
</dbReference>
<evidence type="ECO:0000256" key="3">
    <source>
        <dbReference type="ARBA" id="ARBA00022840"/>
    </source>
</evidence>
<dbReference type="Gene3D" id="3.40.50.300">
    <property type="entry name" value="P-loop containing nucleotide triphosphate hydrolases"/>
    <property type="match status" value="1"/>
</dbReference>
<dbReference type="GO" id="GO:0016887">
    <property type="term" value="F:ATP hydrolysis activity"/>
    <property type="evidence" value="ECO:0007669"/>
    <property type="project" value="InterPro"/>
</dbReference>
<feature type="domain" description="ABC transporter" evidence="4">
    <location>
        <begin position="4"/>
        <end position="238"/>
    </location>
</feature>
<dbReference type="AlphaFoldDB" id="A0A9W9X6J1"/>
<dbReference type="PANTHER" id="PTHR24223">
    <property type="entry name" value="ATP-BINDING CASSETTE SUB-FAMILY C"/>
    <property type="match status" value="1"/>
</dbReference>
<dbReference type="InterPro" id="IPR017871">
    <property type="entry name" value="ABC_transporter-like_CS"/>
</dbReference>
<comment type="caution">
    <text evidence="5">The sequence shown here is derived from an EMBL/GenBank/DDBJ whole genome shotgun (WGS) entry which is preliminary data.</text>
</comment>
<dbReference type="PROSITE" id="PS00211">
    <property type="entry name" value="ABC_TRANSPORTER_1"/>
    <property type="match status" value="1"/>
</dbReference>
<evidence type="ECO:0000259" key="4">
    <source>
        <dbReference type="PROSITE" id="PS50893"/>
    </source>
</evidence>
<reference evidence="5" key="1">
    <citation type="submission" date="2022-12" db="EMBL/GenBank/DDBJ databases">
        <authorList>
            <person name="Petersen C."/>
        </authorList>
    </citation>
    <scope>NUCLEOTIDE SEQUENCE</scope>
    <source>
        <strain evidence="5">IBT 30728</strain>
    </source>
</reference>
<gene>
    <name evidence="5" type="ORF">N7539_005262</name>
</gene>
<evidence type="ECO:0000313" key="5">
    <source>
        <dbReference type="EMBL" id="KAJ5485274.1"/>
    </source>
</evidence>
<dbReference type="Proteomes" id="UP001148312">
    <property type="component" value="Unassembled WGS sequence"/>
</dbReference>
<evidence type="ECO:0000256" key="2">
    <source>
        <dbReference type="ARBA" id="ARBA00022741"/>
    </source>
</evidence>
<protein>
    <recommendedName>
        <fullName evidence="4">ABC transporter domain-containing protein</fullName>
    </recommendedName>
</protein>
<dbReference type="PROSITE" id="PS50893">
    <property type="entry name" value="ABC_TRANSPORTER_2"/>
    <property type="match status" value="1"/>
</dbReference>
<keyword evidence="2" id="KW-0547">Nucleotide-binding</keyword>
<dbReference type="InterPro" id="IPR003439">
    <property type="entry name" value="ABC_transporter-like_ATP-bd"/>
</dbReference>
<evidence type="ECO:0000256" key="1">
    <source>
        <dbReference type="ARBA" id="ARBA00004141"/>
    </source>
</evidence>
<keyword evidence="6" id="KW-1185">Reference proteome</keyword>
<dbReference type="GO" id="GO:0042626">
    <property type="term" value="F:ATPase-coupled transmembrane transporter activity"/>
    <property type="evidence" value="ECO:0007669"/>
    <property type="project" value="TreeGrafter"/>
</dbReference>
<dbReference type="Pfam" id="PF00005">
    <property type="entry name" value="ABC_tran"/>
    <property type="match status" value="1"/>
</dbReference>
<reference evidence="5" key="2">
    <citation type="journal article" date="2023" name="IMA Fungus">
        <title>Comparative genomic study of the Penicillium genus elucidates a diverse pangenome and 15 lateral gene transfer events.</title>
        <authorList>
            <person name="Petersen C."/>
            <person name="Sorensen T."/>
            <person name="Nielsen M.R."/>
            <person name="Sondergaard T.E."/>
            <person name="Sorensen J.L."/>
            <person name="Fitzpatrick D.A."/>
            <person name="Frisvad J.C."/>
            <person name="Nielsen K.L."/>
        </authorList>
    </citation>
    <scope>NUCLEOTIDE SEQUENCE</scope>
    <source>
        <strain evidence="5">IBT 30728</strain>
    </source>
</reference>
<dbReference type="RefSeq" id="XP_056790058.1">
    <property type="nucleotide sequence ID" value="XM_056934864.1"/>
</dbReference>
<keyword evidence="3" id="KW-0067">ATP-binding</keyword>
<proteinExistence type="predicted"/>
<dbReference type="GO" id="GO:0005524">
    <property type="term" value="F:ATP binding"/>
    <property type="evidence" value="ECO:0007669"/>
    <property type="project" value="UniProtKB-KW"/>
</dbReference>
<dbReference type="SUPFAM" id="SSF52540">
    <property type="entry name" value="P-loop containing nucleoside triphosphate hydrolases"/>
    <property type="match status" value="1"/>
</dbReference>
<dbReference type="GeneID" id="81625113"/>
<organism evidence="5 6">
    <name type="scientific">Penicillium diatomitis</name>
    <dbReference type="NCBI Taxonomy" id="2819901"/>
    <lineage>
        <taxon>Eukaryota</taxon>
        <taxon>Fungi</taxon>
        <taxon>Dikarya</taxon>
        <taxon>Ascomycota</taxon>
        <taxon>Pezizomycotina</taxon>
        <taxon>Eurotiomycetes</taxon>
        <taxon>Eurotiomycetidae</taxon>
        <taxon>Eurotiales</taxon>
        <taxon>Aspergillaceae</taxon>
        <taxon>Penicillium</taxon>
    </lineage>
</organism>
<comment type="subcellular location">
    <subcellularLocation>
        <location evidence="1">Membrane</location>
        <topology evidence="1">Multi-pass membrane protein</topology>
    </subcellularLocation>
</comment>
<dbReference type="InterPro" id="IPR050173">
    <property type="entry name" value="ABC_transporter_C-like"/>
</dbReference>
<dbReference type="PANTHER" id="PTHR24223:SF399">
    <property type="entry name" value="ABC TRANSPORTER ATNG"/>
    <property type="match status" value="1"/>
</dbReference>
<dbReference type="GO" id="GO:0016020">
    <property type="term" value="C:membrane"/>
    <property type="evidence" value="ECO:0007669"/>
    <property type="project" value="UniProtKB-SubCell"/>
</dbReference>
<sequence>MVLIFTSALERSSVSAAEQEANHILALRLPHPAAKSTLAVSLLRLHEIASGQILIDGHDIAQKSRSSNADPLNQTCNAQIIDALRSVGVWGSLVNGSSGVDAKQATEEECLVSTLDKNVLSQGQKQLFCLARALLKKSKILILDEPTSSARRTKRRGEEWKLIRISLSYSLDHESDAKVQRIIRESFQVCTVIMVAHRIHSLLDFDQVAVLNSGRLVEVGHPQQLVNRSGSEFAKSLSLES</sequence>
<evidence type="ECO:0000313" key="6">
    <source>
        <dbReference type="Proteomes" id="UP001148312"/>
    </source>
</evidence>